<organism evidence="2 3">
    <name type="scientific">Macrophomina phaseolina</name>
    <dbReference type="NCBI Taxonomy" id="35725"/>
    <lineage>
        <taxon>Eukaryota</taxon>
        <taxon>Fungi</taxon>
        <taxon>Dikarya</taxon>
        <taxon>Ascomycota</taxon>
        <taxon>Pezizomycotina</taxon>
        <taxon>Dothideomycetes</taxon>
        <taxon>Dothideomycetes incertae sedis</taxon>
        <taxon>Botryosphaeriales</taxon>
        <taxon>Botryosphaeriaceae</taxon>
        <taxon>Macrophomina</taxon>
    </lineage>
</organism>
<keyword evidence="1" id="KW-0732">Signal</keyword>
<dbReference type="EMBL" id="JAGTJR010000016">
    <property type="protein sequence ID" value="KAH7047366.1"/>
    <property type="molecule type" value="Genomic_DNA"/>
</dbReference>
<dbReference type="Proteomes" id="UP000774617">
    <property type="component" value="Unassembled WGS sequence"/>
</dbReference>
<evidence type="ECO:0000313" key="3">
    <source>
        <dbReference type="Proteomes" id="UP000774617"/>
    </source>
</evidence>
<feature type="signal peptide" evidence="1">
    <location>
        <begin position="1"/>
        <end position="18"/>
    </location>
</feature>
<gene>
    <name evidence="2" type="ORF">B0J12DRAFT_700433</name>
</gene>
<comment type="caution">
    <text evidence="2">The sequence shown here is derived from an EMBL/GenBank/DDBJ whole genome shotgun (WGS) entry which is preliminary data.</text>
</comment>
<accession>A0ABQ8GA24</accession>
<evidence type="ECO:0000256" key="1">
    <source>
        <dbReference type="SAM" id="SignalP"/>
    </source>
</evidence>
<proteinExistence type="predicted"/>
<evidence type="ECO:0000313" key="2">
    <source>
        <dbReference type="EMBL" id="KAH7047366.1"/>
    </source>
</evidence>
<sequence>MQFKTVVLFLLSCSSTLAAPFPNTTTTITATEKRQLGKALQDVTDAIPGVGGGDSIGSLRKALGDLVNAIPGIKQKRADATDYSFSDLDRRELDKALAEFRRAIAAGTDAKKDGLAV</sequence>
<feature type="chain" id="PRO_5046969668" evidence="1">
    <location>
        <begin position="19"/>
        <end position="117"/>
    </location>
</feature>
<name>A0ABQ8GA24_9PEZI</name>
<keyword evidence="3" id="KW-1185">Reference proteome</keyword>
<protein>
    <submittedName>
        <fullName evidence="2">Uncharacterized protein</fullName>
    </submittedName>
</protein>
<reference evidence="2 3" key="1">
    <citation type="journal article" date="2021" name="Nat. Commun.">
        <title>Genetic determinants of endophytism in the Arabidopsis root mycobiome.</title>
        <authorList>
            <person name="Mesny F."/>
            <person name="Miyauchi S."/>
            <person name="Thiergart T."/>
            <person name="Pickel B."/>
            <person name="Atanasova L."/>
            <person name="Karlsson M."/>
            <person name="Huettel B."/>
            <person name="Barry K.W."/>
            <person name="Haridas S."/>
            <person name="Chen C."/>
            <person name="Bauer D."/>
            <person name="Andreopoulos W."/>
            <person name="Pangilinan J."/>
            <person name="LaButti K."/>
            <person name="Riley R."/>
            <person name="Lipzen A."/>
            <person name="Clum A."/>
            <person name="Drula E."/>
            <person name="Henrissat B."/>
            <person name="Kohler A."/>
            <person name="Grigoriev I.V."/>
            <person name="Martin F.M."/>
            <person name="Hacquard S."/>
        </authorList>
    </citation>
    <scope>NUCLEOTIDE SEQUENCE [LARGE SCALE GENOMIC DNA]</scope>
    <source>
        <strain evidence="2 3">MPI-SDFR-AT-0080</strain>
    </source>
</reference>